<dbReference type="Pfam" id="PF00106">
    <property type="entry name" value="adh_short"/>
    <property type="match status" value="1"/>
</dbReference>
<comment type="caution">
    <text evidence="3">The sequence shown here is derived from an EMBL/GenBank/DDBJ whole genome shotgun (WGS) entry which is preliminary data.</text>
</comment>
<evidence type="ECO:0000256" key="2">
    <source>
        <dbReference type="ARBA" id="ARBA00023002"/>
    </source>
</evidence>
<accession>A0ABT1HKM7</accession>
<dbReference type="Gene3D" id="3.40.50.720">
    <property type="entry name" value="NAD(P)-binding Rossmann-like Domain"/>
    <property type="match status" value="1"/>
</dbReference>
<comment type="similarity">
    <text evidence="1">Belongs to the short-chain dehydrogenases/reductases (SDR) family.</text>
</comment>
<keyword evidence="4" id="KW-1185">Reference proteome</keyword>
<dbReference type="PRINTS" id="PR00081">
    <property type="entry name" value="GDHRDH"/>
</dbReference>
<dbReference type="InterPro" id="IPR036291">
    <property type="entry name" value="NAD(P)-bd_dom_sf"/>
</dbReference>
<dbReference type="EMBL" id="JAMTCJ010000004">
    <property type="protein sequence ID" value="MCP2178477.1"/>
    <property type="molecule type" value="Genomic_DNA"/>
</dbReference>
<gene>
    <name evidence="3" type="ORF">LX13_004318</name>
</gene>
<dbReference type="PROSITE" id="PS00061">
    <property type="entry name" value="ADH_SHORT"/>
    <property type="match status" value="1"/>
</dbReference>
<evidence type="ECO:0000256" key="1">
    <source>
        <dbReference type="ARBA" id="ARBA00006484"/>
    </source>
</evidence>
<sequence>MSEKKIDLSGAVVVITGAAGGIGRAVARELHGRGGIVVLVDLDQGSVDAVAAELGHSRSVALRADVTSPDDLRHVMTVAAARFGRIDVVHANAGISSGESADTVLSVADGTFERVIAVNLAGVWNTVRAALPYIVESQGHLLITSSTYAYLNGMVNAPYAATKAAVEQIGRALRVELAAHGASAGVLYPGWVATPIADVAFGKDELATALVARAFPAPLRTPIAPERVGRAVAAGIERRAARVQIPRRWIPVATLRGIVNPLLDRSLRRDATLLDLVRQVETRSGRRLR</sequence>
<dbReference type="SUPFAM" id="SSF51735">
    <property type="entry name" value="NAD(P)-binding Rossmann-fold domains"/>
    <property type="match status" value="1"/>
</dbReference>
<evidence type="ECO:0000313" key="4">
    <source>
        <dbReference type="Proteomes" id="UP001206895"/>
    </source>
</evidence>
<evidence type="ECO:0000313" key="3">
    <source>
        <dbReference type="EMBL" id="MCP2178477.1"/>
    </source>
</evidence>
<dbReference type="PANTHER" id="PTHR43180">
    <property type="entry name" value="3-OXOACYL-(ACYL-CARRIER-PROTEIN) REDUCTASE (AFU_ORTHOLOGUE AFUA_6G11210)"/>
    <property type="match status" value="1"/>
</dbReference>
<keyword evidence="2" id="KW-0560">Oxidoreductase</keyword>
<reference evidence="3 4" key="1">
    <citation type="submission" date="2022-06" db="EMBL/GenBank/DDBJ databases">
        <title>Genomic Encyclopedia of Archaeal and Bacterial Type Strains, Phase II (KMG-II): from individual species to whole genera.</title>
        <authorList>
            <person name="Goeker M."/>
        </authorList>
    </citation>
    <scope>NUCLEOTIDE SEQUENCE [LARGE SCALE GENOMIC DNA]</scope>
    <source>
        <strain evidence="3 4">DSM 44693</strain>
    </source>
</reference>
<dbReference type="InterPro" id="IPR002347">
    <property type="entry name" value="SDR_fam"/>
</dbReference>
<dbReference type="RefSeq" id="WP_253663376.1">
    <property type="nucleotide sequence ID" value="NZ_BAAAJQ010000003.1"/>
</dbReference>
<dbReference type="InterPro" id="IPR020904">
    <property type="entry name" value="Sc_DH/Rdtase_CS"/>
</dbReference>
<dbReference type="PANTHER" id="PTHR43180:SF66">
    <property type="entry name" value="SHORT-CHAIN DEHYDROGENASE_REDUCTASE FAMILY PROTEIN"/>
    <property type="match status" value="1"/>
</dbReference>
<proteinExistence type="inferred from homology"/>
<dbReference type="Proteomes" id="UP001206895">
    <property type="component" value="Unassembled WGS sequence"/>
</dbReference>
<organism evidence="3 4">
    <name type="scientific">Williamsia maris</name>
    <dbReference type="NCBI Taxonomy" id="72806"/>
    <lineage>
        <taxon>Bacteria</taxon>
        <taxon>Bacillati</taxon>
        <taxon>Actinomycetota</taxon>
        <taxon>Actinomycetes</taxon>
        <taxon>Mycobacteriales</taxon>
        <taxon>Nocardiaceae</taxon>
        <taxon>Williamsia</taxon>
    </lineage>
</organism>
<name>A0ABT1HKM7_9NOCA</name>
<dbReference type="CDD" id="cd05233">
    <property type="entry name" value="SDR_c"/>
    <property type="match status" value="1"/>
</dbReference>
<protein>
    <submittedName>
        <fullName evidence="3">NADP-dependent 3-hydroxy acid dehydrogenase YdfG</fullName>
    </submittedName>
</protein>